<gene>
    <name evidence="1" type="ORF">HPB49_021525</name>
</gene>
<name>A0ACB8C5J5_DERSI</name>
<comment type="caution">
    <text evidence="1">The sequence shown here is derived from an EMBL/GenBank/DDBJ whole genome shotgun (WGS) entry which is preliminary data.</text>
</comment>
<protein>
    <submittedName>
        <fullName evidence="1">Uncharacterized protein</fullName>
    </submittedName>
</protein>
<sequence>MMTSQPPADIFELPGEEFVADEYGVGATTVVTTAIVNLTPAIFTKFSRALGATSGPGVSWTSDDRVPFLPPTPPVAIQVLDFLNTAYMPIVIYLGLIGNLLSLVTFLCTKLRSRTSSLYMGALAASDSGFLVVLSFAWLSERGVNMYKKDLCPATVFLSSAFACWSVWLTVSFTAERFLAVCYPLCKLRTSFRNRRPRIIIAATAVFSAALNAPLPAFVSIADSDFEDCSPHPDYERVAVALLDTMNRSWQEHARGSRRACWDSGGAAHAERSARVQDRFPSDSAQKAAWTKAVRRENFAPTKYSVVCEHHFLESDFVDSMNYTDSMTGKVIEVPLKLRRLKPAAIPSVFPNCPVYLSRQETSARGSP</sequence>
<dbReference type="EMBL" id="CM023478">
    <property type="protein sequence ID" value="KAH7934096.1"/>
    <property type="molecule type" value="Genomic_DNA"/>
</dbReference>
<evidence type="ECO:0000313" key="1">
    <source>
        <dbReference type="EMBL" id="KAH7934096.1"/>
    </source>
</evidence>
<accession>A0ACB8C5J5</accession>
<organism evidence="1 2">
    <name type="scientific">Dermacentor silvarum</name>
    <name type="common">Tick</name>
    <dbReference type="NCBI Taxonomy" id="543639"/>
    <lineage>
        <taxon>Eukaryota</taxon>
        <taxon>Metazoa</taxon>
        <taxon>Ecdysozoa</taxon>
        <taxon>Arthropoda</taxon>
        <taxon>Chelicerata</taxon>
        <taxon>Arachnida</taxon>
        <taxon>Acari</taxon>
        <taxon>Parasitiformes</taxon>
        <taxon>Ixodida</taxon>
        <taxon>Ixodoidea</taxon>
        <taxon>Ixodidae</taxon>
        <taxon>Rhipicephalinae</taxon>
        <taxon>Dermacentor</taxon>
    </lineage>
</organism>
<dbReference type="Proteomes" id="UP000821865">
    <property type="component" value="Chromosome 9"/>
</dbReference>
<reference evidence="1" key="1">
    <citation type="submission" date="2020-05" db="EMBL/GenBank/DDBJ databases">
        <title>Large-scale comparative analyses of tick genomes elucidate their genetic diversity and vector capacities.</title>
        <authorList>
            <person name="Jia N."/>
            <person name="Wang J."/>
            <person name="Shi W."/>
            <person name="Du L."/>
            <person name="Sun Y."/>
            <person name="Zhan W."/>
            <person name="Jiang J."/>
            <person name="Wang Q."/>
            <person name="Zhang B."/>
            <person name="Ji P."/>
            <person name="Sakyi L.B."/>
            <person name="Cui X."/>
            <person name="Yuan T."/>
            <person name="Jiang B."/>
            <person name="Yang W."/>
            <person name="Lam T.T.-Y."/>
            <person name="Chang Q."/>
            <person name="Ding S."/>
            <person name="Wang X."/>
            <person name="Zhu J."/>
            <person name="Ruan X."/>
            <person name="Zhao L."/>
            <person name="Wei J."/>
            <person name="Que T."/>
            <person name="Du C."/>
            <person name="Cheng J."/>
            <person name="Dai P."/>
            <person name="Han X."/>
            <person name="Huang E."/>
            <person name="Gao Y."/>
            <person name="Liu J."/>
            <person name="Shao H."/>
            <person name="Ye R."/>
            <person name="Li L."/>
            <person name="Wei W."/>
            <person name="Wang X."/>
            <person name="Wang C."/>
            <person name="Yang T."/>
            <person name="Huo Q."/>
            <person name="Li W."/>
            <person name="Guo W."/>
            <person name="Chen H."/>
            <person name="Zhou L."/>
            <person name="Ni X."/>
            <person name="Tian J."/>
            <person name="Zhou Y."/>
            <person name="Sheng Y."/>
            <person name="Liu T."/>
            <person name="Pan Y."/>
            <person name="Xia L."/>
            <person name="Li J."/>
            <person name="Zhao F."/>
            <person name="Cao W."/>
        </authorList>
    </citation>
    <scope>NUCLEOTIDE SEQUENCE</scope>
    <source>
        <strain evidence="1">Dsil-2018</strain>
    </source>
</reference>
<evidence type="ECO:0000313" key="2">
    <source>
        <dbReference type="Proteomes" id="UP000821865"/>
    </source>
</evidence>
<proteinExistence type="predicted"/>
<keyword evidence="2" id="KW-1185">Reference proteome</keyword>